<keyword evidence="3" id="KW-1185">Reference proteome</keyword>
<dbReference type="EMBL" id="KZ613855">
    <property type="protein sequence ID" value="PMD55574.1"/>
    <property type="molecule type" value="Genomic_DNA"/>
</dbReference>
<keyword evidence="1" id="KW-0732">Signal</keyword>
<organism evidence="2 3">
    <name type="scientific">Hyaloscypha bicolor E</name>
    <dbReference type="NCBI Taxonomy" id="1095630"/>
    <lineage>
        <taxon>Eukaryota</taxon>
        <taxon>Fungi</taxon>
        <taxon>Dikarya</taxon>
        <taxon>Ascomycota</taxon>
        <taxon>Pezizomycotina</taxon>
        <taxon>Leotiomycetes</taxon>
        <taxon>Helotiales</taxon>
        <taxon>Hyaloscyphaceae</taxon>
        <taxon>Hyaloscypha</taxon>
        <taxon>Hyaloscypha bicolor</taxon>
    </lineage>
</organism>
<evidence type="ECO:0000313" key="2">
    <source>
        <dbReference type="EMBL" id="PMD55574.1"/>
    </source>
</evidence>
<reference evidence="2 3" key="1">
    <citation type="submission" date="2016-04" db="EMBL/GenBank/DDBJ databases">
        <title>A degradative enzymes factory behind the ericoid mycorrhizal symbiosis.</title>
        <authorList>
            <consortium name="DOE Joint Genome Institute"/>
            <person name="Martino E."/>
            <person name="Morin E."/>
            <person name="Grelet G."/>
            <person name="Kuo A."/>
            <person name="Kohler A."/>
            <person name="Daghino S."/>
            <person name="Barry K."/>
            <person name="Choi C."/>
            <person name="Cichocki N."/>
            <person name="Clum A."/>
            <person name="Copeland A."/>
            <person name="Hainaut M."/>
            <person name="Haridas S."/>
            <person name="Labutti K."/>
            <person name="Lindquist E."/>
            <person name="Lipzen A."/>
            <person name="Khouja H.-R."/>
            <person name="Murat C."/>
            <person name="Ohm R."/>
            <person name="Olson A."/>
            <person name="Spatafora J."/>
            <person name="Veneault-Fourrey C."/>
            <person name="Henrissat B."/>
            <person name="Grigoriev I."/>
            <person name="Martin F."/>
            <person name="Perotto S."/>
        </authorList>
    </citation>
    <scope>NUCLEOTIDE SEQUENCE [LARGE SCALE GENOMIC DNA]</scope>
    <source>
        <strain evidence="2 3">E</strain>
    </source>
</reference>
<gene>
    <name evidence="2" type="ORF">K444DRAFT_666772</name>
</gene>
<dbReference type="OrthoDB" id="5308323at2759"/>
<feature type="signal peptide" evidence="1">
    <location>
        <begin position="1"/>
        <end position="17"/>
    </location>
</feature>
<accession>A0A2J6SXT5</accession>
<dbReference type="AlphaFoldDB" id="A0A2J6SXT5"/>
<dbReference type="InParanoid" id="A0A2J6SXT5"/>
<evidence type="ECO:0000256" key="1">
    <source>
        <dbReference type="SAM" id="SignalP"/>
    </source>
</evidence>
<evidence type="ECO:0000313" key="3">
    <source>
        <dbReference type="Proteomes" id="UP000235371"/>
    </source>
</evidence>
<feature type="chain" id="PRO_5014334724" description="Ubiquitin 3 binding protein But2 C-terminal domain-containing protein" evidence="1">
    <location>
        <begin position="18"/>
        <end position="226"/>
    </location>
</feature>
<dbReference type="GeneID" id="36595296"/>
<sequence>MSLSITVLLSALAIVAASPTLPPRACGTVYPTLFSLLSPEPGFFNSVMQPAKADTPLRTLLDSPHVRLQHIQGTEGKSQDNLQFVDFKVPAGSNTCQLEIADHADMLYFEKTTDNNAALPALNIMKLIPGALCEDPSTENVTYADVMDATPPVIQYYHWGAATLQRGQSSIIGSFPSPPANGNGEDGHVQFVLQFDPDQLGAGSCDWVLPQSTTDPGVLGLWFGLA</sequence>
<name>A0A2J6SXT5_9HELO</name>
<proteinExistence type="predicted"/>
<dbReference type="RefSeq" id="XP_024732478.1">
    <property type="nucleotide sequence ID" value="XM_024887220.1"/>
</dbReference>
<evidence type="ECO:0008006" key="4">
    <source>
        <dbReference type="Google" id="ProtNLM"/>
    </source>
</evidence>
<protein>
    <recommendedName>
        <fullName evidence="4">Ubiquitin 3 binding protein But2 C-terminal domain-containing protein</fullName>
    </recommendedName>
</protein>
<dbReference type="Proteomes" id="UP000235371">
    <property type="component" value="Unassembled WGS sequence"/>
</dbReference>